<keyword evidence="1" id="KW-0808">Transferase</keyword>
<evidence type="ECO:0000256" key="1">
    <source>
        <dbReference type="ARBA" id="ARBA00022679"/>
    </source>
</evidence>
<dbReference type="InterPro" id="IPR036662">
    <property type="entry name" value="PTS_EIIA_man-typ_sf"/>
</dbReference>
<dbReference type="InterPro" id="IPR051471">
    <property type="entry name" value="Bacterial_PTS_sugar_comp"/>
</dbReference>
<evidence type="ECO:0000313" key="3">
    <source>
        <dbReference type="EMBL" id="QOY60021.1"/>
    </source>
</evidence>
<sequence>MRHVVIASHAHFAQGIAQSVELLAGTPCDVRTLSCFVDGNNDVAVLAQRELDAIPDADEVVVCTDLLGGSVNNEFLQLVQRRPRVHLLTNMNLPLLLTLVLGLDDSEDLAPFLRELVSSDEVRPAYCNDALPGVDADEEF</sequence>
<dbReference type="AlphaFoldDB" id="A0A7S7M758"/>
<dbReference type="GO" id="GO:0016740">
    <property type="term" value="F:transferase activity"/>
    <property type="evidence" value="ECO:0007669"/>
    <property type="project" value="UniProtKB-KW"/>
</dbReference>
<dbReference type="PANTHER" id="PTHR33799:SF1">
    <property type="entry name" value="PTS SYSTEM MANNOSE-SPECIFIC EIIAB COMPONENT-RELATED"/>
    <property type="match status" value="1"/>
</dbReference>
<dbReference type="Pfam" id="PF03610">
    <property type="entry name" value="EIIA-man"/>
    <property type="match status" value="1"/>
</dbReference>
<gene>
    <name evidence="3" type="ORF">INP52_06230</name>
</gene>
<dbReference type="SUPFAM" id="SSF53062">
    <property type="entry name" value="PTS system fructose IIA component-like"/>
    <property type="match status" value="1"/>
</dbReference>
<evidence type="ECO:0000313" key="4">
    <source>
        <dbReference type="Proteomes" id="UP000593735"/>
    </source>
</evidence>
<dbReference type="Proteomes" id="UP000593735">
    <property type="component" value="Chromosome"/>
</dbReference>
<dbReference type="InterPro" id="IPR004701">
    <property type="entry name" value="PTS_EIIA_man-typ"/>
</dbReference>
<dbReference type="PROSITE" id="PS51096">
    <property type="entry name" value="PTS_EIIA_TYPE_4"/>
    <property type="match status" value="1"/>
</dbReference>
<name>A0A7S7M758_9ACTN</name>
<dbReference type="Gene3D" id="3.40.50.510">
    <property type="entry name" value="Phosphotransferase system, mannose-type IIA component"/>
    <property type="match status" value="1"/>
</dbReference>
<evidence type="ECO:0000259" key="2">
    <source>
        <dbReference type="PROSITE" id="PS51096"/>
    </source>
</evidence>
<organism evidence="3 4">
    <name type="scientific">Thermophilibacter immobilis</name>
    <dbReference type="NCBI Taxonomy" id="2779519"/>
    <lineage>
        <taxon>Bacteria</taxon>
        <taxon>Bacillati</taxon>
        <taxon>Actinomycetota</taxon>
        <taxon>Coriobacteriia</taxon>
        <taxon>Coriobacteriales</taxon>
        <taxon>Atopobiaceae</taxon>
        <taxon>Thermophilibacter</taxon>
    </lineage>
</organism>
<dbReference type="KEGG" id="tio:INP52_06230"/>
<dbReference type="GO" id="GO:0009401">
    <property type="term" value="P:phosphoenolpyruvate-dependent sugar phosphotransferase system"/>
    <property type="evidence" value="ECO:0007669"/>
    <property type="project" value="InterPro"/>
</dbReference>
<protein>
    <submittedName>
        <fullName evidence="3">PTS fructose transporter subunit IIA</fullName>
    </submittedName>
</protein>
<dbReference type="PANTHER" id="PTHR33799">
    <property type="entry name" value="PTS PERMEASE-RELATED-RELATED"/>
    <property type="match status" value="1"/>
</dbReference>
<reference evidence="3 4" key="1">
    <citation type="submission" date="2020-10" db="EMBL/GenBank/DDBJ databases">
        <title>Olsenella immobilis sp.nov., isolated from the mud in a fermentation cellar used for the production of Chinese strong-flavoured liquor.</title>
        <authorList>
            <person name="Lu L."/>
        </authorList>
    </citation>
    <scope>NUCLEOTIDE SEQUENCE [LARGE SCALE GENOMIC DNA]</scope>
    <source>
        <strain evidence="3 4">LZLJ-2</strain>
    </source>
</reference>
<dbReference type="GO" id="GO:0016020">
    <property type="term" value="C:membrane"/>
    <property type="evidence" value="ECO:0007669"/>
    <property type="project" value="InterPro"/>
</dbReference>
<dbReference type="EMBL" id="CP063767">
    <property type="protein sequence ID" value="QOY60021.1"/>
    <property type="molecule type" value="Genomic_DNA"/>
</dbReference>
<dbReference type="RefSeq" id="WP_194370048.1">
    <property type="nucleotide sequence ID" value="NZ_CP063767.1"/>
</dbReference>
<proteinExistence type="predicted"/>
<keyword evidence="4" id="KW-1185">Reference proteome</keyword>
<feature type="domain" description="PTS EIIA type-4" evidence="2">
    <location>
        <begin position="1"/>
        <end position="126"/>
    </location>
</feature>
<accession>A0A7S7M758</accession>